<keyword evidence="2 4" id="KW-0378">Hydrolase</keyword>
<dbReference type="GO" id="GO:0047631">
    <property type="term" value="F:ADP-ribose diphosphatase activity"/>
    <property type="evidence" value="ECO:0007669"/>
    <property type="project" value="UniProtKB-EC"/>
</dbReference>
<proteinExistence type="predicted"/>
<name>A0A485M2L0_9ZZZZ</name>
<dbReference type="EC" id="3.6.1.13" evidence="4"/>
<dbReference type="PROSITE" id="PS51462">
    <property type="entry name" value="NUDIX"/>
    <property type="match status" value="1"/>
</dbReference>
<dbReference type="InterPro" id="IPR000086">
    <property type="entry name" value="NUDIX_hydrolase_dom"/>
</dbReference>
<sequence length="184" mass="20747">MKRHWNFLESRVAYQNRIVEVREETYRFVPNGIVQDFTVLGFADWVNIIPITPDEKVVMIRQYRLGTRSETLEIPGGLISEDDTDPAEAALREMIEETGYHSDEVVHIGTVEPNPAIQNNRCYTYLACNAVPVSGQSLDPTEAIEVELVDRKDIPALIRTSCITHGLVLAAFAHLMIYEASSNL</sequence>
<organism evidence="4">
    <name type="scientific">anaerobic digester metagenome</name>
    <dbReference type="NCBI Taxonomy" id="1263854"/>
    <lineage>
        <taxon>unclassified sequences</taxon>
        <taxon>metagenomes</taxon>
        <taxon>ecological metagenomes</taxon>
    </lineage>
</organism>
<dbReference type="InterPro" id="IPR015797">
    <property type="entry name" value="NUDIX_hydrolase-like_dom_sf"/>
</dbReference>
<dbReference type="Pfam" id="PF00293">
    <property type="entry name" value="NUDIX"/>
    <property type="match status" value="1"/>
</dbReference>
<comment type="cofactor">
    <cofactor evidence="1">
        <name>Mg(2+)</name>
        <dbReference type="ChEBI" id="CHEBI:18420"/>
    </cofactor>
</comment>
<evidence type="ECO:0000256" key="1">
    <source>
        <dbReference type="ARBA" id="ARBA00001946"/>
    </source>
</evidence>
<protein>
    <submittedName>
        <fullName evidence="4">ADP-ribose pyrophosphatase</fullName>
        <ecNumber evidence="4">3.6.1.13</ecNumber>
    </submittedName>
</protein>
<evidence type="ECO:0000256" key="2">
    <source>
        <dbReference type="ARBA" id="ARBA00022801"/>
    </source>
</evidence>
<dbReference type="Gene3D" id="3.90.79.10">
    <property type="entry name" value="Nucleoside Triphosphate Pyrophosphohydrolase"/>
    <property type="match status" value="1"/>
</dbReference>
<gene>
    <name evidence="4" type="primary">nudF</name>
    <name evidence="4" type="ORF">SCFA_550002</name>
</gene>
<dbReference type="PANTHER" id="PTHR11839">
    <property type="entry name" value="UDP/ADP-SUGAR PYROPHOSPHATASE"/>
    <property type="match status" value="1"/>
</dbReference>
<dbReference type="EMBL" id="CAADRM010000120">
    <property type="protein sequence ID" value="VFU16587.1"/>
    <property type="molecule type" value="Genomic_DNA"/>
</dbReference>
<dbReference type="AlphaFoldDB" id="A0A485M2L0"/>
<dbReference type="GO" id="GO:0006753">
    <property type="term" value="P:nucleoside phosphate metabolic process"/>
    <property type="evidence" value="ECO:0007669"/>
    <property type="project" value="TreeGrafter"/>
</dbReference>
<dbReference type="GO" id="GO:0005829">
    <property type="term" value="C:cytosol"/>
    <property type="evidence" value="ECO:0007669"/>
    <property type="project" value="TreeGrafter"/>
</dbReference>
<accession>A0A485M2L0</accession>
<evidence type="ECO:0000259" key="3">
    <source>
        <dbReference type="PROSITE" id="PS51462"/>
    </source>
</evidence>
<dbReference type="PANTHER" id="PTHR11839:SF18">
    <property type="entry name" value="NUDIX HYDROLASE DOMAIN-CONTAINING PROTEIN"/>
    <property type="match status" value="1"/>
</dbReference>
<dbReference type="CDD" id="cd03424">
    <property type="entry name" value="NUDIX_ADPRase_Nudt5_UGPPase_Nudt14"/>
    <property type="match status" value="1"/>
</dbReference>
<dbReference type="SUPFAM" id="SSF55811">
    <property type="entry name" value="Nudix"/>
    <property type="match status" value="1"/>
</dbReference>
<dbReference type="GO" id="GO:0019693">
    <property type="term" value="P:ribose phosphate metabolic process"/>
    <property type="evidence" value="ECO:0007669"/>
    <property type="project" value="TreeGrafter"/>
</dbReference>
<evidence type="ECO:0000313" key="4">
    <source>
        <dbReference type="EMBL" id="VFU16587.1"/>
    </source>
</evidence>
<feature type="domain" description="Nudix hydrolase" evidence="3">
    <location>
        <begin position="41"/>
        <end position="175"/>
    </location>
</feature>
<reference evidence="4" key="1">
    <citation type="submission" date="2019-03" db="EMBL/GenBank/DDBJ databases">
        <authorList>
            <person name="Hao L."/>
        </authorList>
    </citation>
    <scope>NUCLEOTIDE SEQUENCE</scope>
</reference>